<comment type="caution">
    <text evidence="2">The sequence shown here is derived from an EMBL/GenBank/DDBJ whole genome shotgun (WGS) entry which is preliminary data.</text>
</comment>
<organism evidence="2 3">
    <name type="scientific">Rubroshorea leprosula</name>
    <dbReference type="NCBI Taxonomy" id="152421"/>
    <lineage>
        <taxon>Eukaryota</taxon>
        <taxon>Viridiplantae</taxon>
        <taxon>Streptophyta</taxon>
        <taxon>Embryophyta</taxon>
        <taxon>Tracheophyta</taxon>
        <taxon>Spermatophyta</taxon>
        <taxon>Magnoliopsida</taxon>
        <taxon>eudicotyledons</taxon>
        <taxon>Gunneridae</taxon>
        <taxon>Pentapetalae</taxon>
        <taxon>rosids</taxon>
        <taxon>malvids</taxon>
        <taxon>Malvales</taxon>
        <taxon>Dipterocarpaceae</taxon>
        <taxon>Rubroshorea</taxon>
    </lineage>
</organism>
<feature type="region of interest" description="Disordered" evidence="1">
    <location>
        <begin position="194"/>
        <end position="221"/>
    </location>
</feature>
<accession>A0AAV5MW17</accession>
<reference evidence="2 3" key="1">
    <citation type="journal article" date="2021" name="Commun. Biol.">
        <title>The genome of Shorea leprosula (Dipterocarpaceae) highlights the ecological relevance of drought in aseasonal tropical rainforests.</title>
        <authorList>
            <person name="Ng K.K.S."/>
            <person name="Kobayashi M.J."/>
            <person name="Fawcett J.A."/>
            <person name="Hatakeyama M."/>
            <person name="Paape T."/>
            <person name="Ng C.H."/>
            <person name="Ang C.C."/>
            <person name="Tnah L.H."/>
            <person name="Lee C.T."/>
            <person name="Nishiyama T."/>
            <person name="Sese J."/>
            <person name="O'Brien M.J."/>
            <person name="Copetti D."/>
            <person name="Mohd Noor M.I."/>
            <person name="Ong R.C."/>
            <person name="Putra M."/>
            <person name="Sireger I.Z."/>
            <person name="Indrioko S."/>
            <person name="Kosugi Y."/>
            <person name="Izuno A."/>
            <person name="Isagi Y."/>
            <person name="Lee S.L."/>
            <person name="Shimizu K.K."/>
        </authorList>
    </citation>
    <scope>NUCLEOTIDE SEQUENCE [LARGE SCALE GENOMIC DNA]</scope>
    <source>
        <strain evidence="2">214</strain>
    </source>
</reference>
<name>A0AAV5MW17_9ROSI</name>
<evidence type="ECO:0000256" key="1">
    <source>
        <dbReference type="SAM" id="MobiDB-lite"/>
    </source>
</evidence>
<keyword evidence="3" id="KW-1185">Reference proteome</keyword>
<dbReference type="EMBL" id="BPVZ01000766">
    <property type="protein sequence ID" value="GKV52572.1"/>
    <property type="molecule type" value="Genomic_DNA"/>
</dbReference>
<dbReference type="Proteomes" id="UP001054252">
    <property type="component" value="Unassembled WGS sequence"/>
</dbReference>
<gene>
    <name evidence="2" type="ORF">SLEP1_g59149</name>
</gene>
<evidence type="ECO:0000313" key="2">
    <source>
        <dbReference type="EMBL" id="GKV52572.1"/>
    </source>
</evidence>
<evidence type="ECO:0000313" key="3">
    <source>
        <dbReference type="Proteomes" id="UP001054252"/>
    </source>
</evidence>
<sequence length="267" mass="30091">MDLALQFKGLAKFEHFQYTFLMNFLREIETLLPKIDAYLPRGLLTSIPRRRVTGLALEKPFLPCFLELDGRTYQGIMHSGLPVNEGRVQAFFVKRPHGLLPVPVSLTRGWNGFPLGKPYRVIRLYNGCGHLMAALNRIGFIWYICLEREASQRCRSLVERDWMLHGKVALASHLSWDLTCLAIMPELSKRPFSMSSTRQVDQGGKGNPLIESIPDDAPLTRPTYSPNATRLFRGMPFNPISIYAPPRQEGGLNPIPSSIGGLSSLIR</sequence>
<proteinExistence type="predicted"/>
<protein>
    <submittedName>
        <fullName evidence="2">Uncharacterized protein</fullName>
    </submittedName>
</protein>
<dbReference type="AlphaFoldDB" id="A0AAV5MW17"/>